<protein>
    <recommendedName>
        <fullName evidence="7">HMA domain-containing protein</fullName>
    </recommendedName>
</protein>
<dbReference type="OrthoDB" id="689350at2759"/>
<dbReference type="Pfam" id="PF00403">
    <property type="entry name" value="HMA"/>
    <property type="match status" value="1"/>
</dbReference>
<evidence type="ECO:0000256" key="6">
    <source>
        <dbReference type="SAM" id="MobiDB-lite"/>
    </source>
</evidence>
<evidence type="ECO:0000313" key="8">
    <source>
        <dbReference type="EMBL" id="GMI98818.1"/>
    </source>
</evidence>
<dbReference type="Gene3D" id="3.30.70.100">
    <property type="match status" value="1"/>
</dbReference>
<dbReference type="GO" id="GO:0046872">
    <property type="term" value="F:metal ion binding"/>
    <property type="evidence" value="ECO:0007669"/>
    <property type="project" value="UniProtKB-KW"/>
</dbReference>
<comment type="caution">
    <text evidence="8">The sequence shown here is derived from an EMBL/GenBank/DDBJ whole genome shotgun (WGS) entry which is preliminary data.</text>
</comment>
<dbReference type="EMBL" id="BSYR01000033">
    <property type="protein sequence ID" value="GMI98818.1"/>
    <property type="molecule type" value="Genomic_DNA"/>
</dbReference>
<gene>
    <name evidence="8" type="ORF">HRI_003551100</name>
</gene>
<evidence type="ECO:0000256" key="2">
    <source>
        <dbReference type="ARBA" id="ARBA00022723"/>
    </source>
</evidence>
<feature type="region of interest" description="Disordered" evidence="6">
    <location>
        <begin position="77"/>
        <end position="206"/>
    </location>
</feature>
<comment type="similarity">
    <text evidence="5">Belongs to the HIPP family.</text>
</comment>
<keyword evidence="3" id="KW-0449">Lipoprotein</keyword>
<sequence>MATKTADQDVGGGGALKYKTWVLKVLIHCEGCKKKVKKVLQAIDGVYETKIDSQQHKVTVTSRLDAETLIKKLTKSGKHVELWPESKPEKKDKKPGNKTNSNDKQEDGGGGDDNSHDPKKKKNNSAEKPKPAAAKNGGAEDQTGGKSDEPDPTQSTTGGATASNEGIKKQKKKGQKPNVGPDGDTQSATAPPGHAPTDPIPPNQPMYPYTPLVYGSPFCGVSYNTTYPSSSSSYYAPTMHYVPPAPPSDLNHKFRGDYYYYDDDQSVCSIM</sequence>
<evidence type="ECO:0000259" key="7">
    <source>
        <dbReference type="PROSITE" id="PS50846"/>
    </source>
</evidence>
<name>A0A9W7IP80_HIBTR</name>
<evidence type="ECO:0000256" key="3">
    <source>
        <dbReference type="ARBA" id="ARBA00023288"/>
    </source>
</evidence>
<reference evidence="8" key="1">
    <citation type="submission" date="2023-05" db="EMBL/GenBank/DDBJ databases">
        <title>Genome and transcriptome analyses reveal genes involved in the formation of fine ridges on petal epidermal cells in Hibiscus trionum.</title>
        <authorList>
            <person name="Koshimizu S."/>
            <person name="Masuda S."/>
            <person name="Ishii T."/>
            <person name="Shirasu K."/>
            <person name="Hoshino A."/>
            <person name="Arita M."/>
        </authorList>
    </citation>
    <scope>NUCLEOTIDE SEQUENCE</scope>
    <source>
        <strain evidence="8">Hamamatsu line</strain>
    </source>
</reference>
<feature type="compositionally biased region" description="Polar residues" evidence="6">
    <location>
        <begin position="152"/>
        <end position="164"/>
    </location>
</feature>
<evidence type="ECO:0000313" key="9">
    <source>
        <dbReference type="Proteomes" id="UP001165190"/>
    </source>
</evidence>
<evidence type="ECO:0000256" key="5">
    <source>
        <dbReference type="ARBA" id="ARBA00024045"/>
    </source>
</evidence>
<accession>A0A9W7IP80</accession>
<dbReference type="CDD" id="cd00371">
    <property type="entry name" value="HMA"/>
    <property type="match status" value="1"/>
</dbReference>
<feature type="domain" description="HMA" evidence="7">
    <location>
        <begin position="18"/>
        <end position="81"/>
    </location>
</feature>
<dbReference type="AlphaFoldDB" id="A0A9W7IP80"/>
<keyword evidence="4" id="KW-0636">Prenylation</keyword>
<evidence type="ECO:0000256" key="4">
    <source>
        <dbReference type="ARBA" id="ARBA00023289"/>
    </source>
</evidence>
<dbReference type="InterPro" id="IPR036163">
    <property type="entry name" value="HMA_dom_sf"/>
</dbReference>
<organism evidence="8 9">
    <name type="scientific">Hibiscus trionum</name>
    <name type="common">Flower of an hour</name>
    <dbReference type="NCBI Taxonomy" id="183268"/>
    <lineage>
        <taxon>Eukaryota</taxon>
        <taxon>Viridiplantae</taxon>
        <taxon>Streptophyta</taxon>
        <taxon>Embryophyta</taxon>
        <taxon>Tracheophyta</taxon>
        <taxon>Spermatophyta</taxon>
        <taxon>Magnoliopsida</taxon>
        <taxon>eudicotyledons</taxon>
        <taxon>Gunneridae</taxon>
        <taxon>Pentapetalae</taxon>
        <taxon>rosids</taxon>
        <taxon>malvids</taxon>
        <taxon>Malvales</taxon>
        <taxon>Malvaceae</taxon>
        <taxon>Malvoideae</taxon>
        <taxon>Hibiscus</taxon>
    </lineage>
</organism>
<evidence type="ECO:0000256" key="1">
    <source>
        <dbReference type="ARBA" id="ARBA00022481"/>
    </source>
</evidence>
<keyword evidence="1" id="KW-0488">Methylation</keyword>
<dbReference type="PANTHER" id="PTHR45868:SF80">
    <property type="entry name" value="F15K9.8-RELATED"/>
    <property type="match status" value="1"/>
</dbReference>
<dbReference type="SUPFAM" id="SSF55008">
    <property type="entry name" value="HMA, heavy metal-associated domain"/>
    <property type="match status" value="1"/>
</dbReference>
<dbReference type="PROSITE" id="PS50846">
    <property type="entry name" value="HMA_2"/>
    <property type="match status" value="1"/>
</dbReference>
<keyword evidence="2" id="KW-0479">Metal-binding</keyword>
<dbReference type="FunFam" id="3.30.70.100:FF:000008">
    <property type="entry name" value="Copper transport protein ATOX1"/>
    <property type="match status" value="1"/>
</dbReference>
<keyword evidence="9" id="KW-1185">Reference proteome</keyword>
<feature type="compositionally biased region" description="Basic and acidic residues" evidence="6">
    <location>
        <begin position="78"/>
        <end position="117"/>
    </location>
</feature>
<feature type="compositionally biased region" description="Low complexity" evidence="6">
    <location>
        <begin position="131"/>
        <end position="140"/>
    </location>
</feature>
<dbReference type="InterPro" id="IPR006121">
    <property type="entry name" value="HMA_dom"/>
</dbReference>
<dbReference type="PANTHER" id="PTHR45868">
    <property type="entry name" value="HEAVY METAL-ASSOCIATED ISOPRENYLATED PLANT PROTEIN 33-RELATED"/>
    <property type="match status" value="1"/>
</dbReference>
<proteinExistence type="inferred from homology"/>
<dbReference type="Proteomes" id="UP001165190">
    <property type="component" value="Unassembled WGS sequence"/>
</dbReference>